<evidence type="ECO:0000259" key="16">
    <source>
        <dbReference type="PROSITE" id="PS50923"/>
    </source>
</evidence>
<feature type="binding site" evidence="11">
    <location>
        <position position="200"/>
    </location>
    <ligand>
        <name>Zn(2+)</name>
        <dbReference type="ChEBI" id="CHEBI:29105"/>
        <note>catalytic</note>
    </ligand>
</feature>
<dbReference type="OMA" id="CHEATER"/>
<keyword evidence="8 9" id="KW-1015">Disulfide bond</keyword>
<feature type="domain" description="Peptidase M12A" evidence="17">
    <location>
        <begin position="96"/>
        <end position="307"/>
    </location>
</feature>
<dbReference type="GO" id="GO:0004222">
    <property type="term" value="F:metalloendopeptidase activity"/>
    <property type="evidence" value="ECO:0007669"/>
    <property type="project" value="UniProtKB-UniRule"/>
</dbReference>
<dbReference type="GeneID" id="106058174"/>
<dbReference type="AlphaFoldDB" id="A0A9W3BQ71"/>
<keyword evidence="12" id="KW-0732">Signal</keyword>
<dbReference type="SUPFAM" id="SSF57440">
    <property type="entry name" value="Kringle-like"/>
    <property type="match status" value="1"/>
</dbReference>
<evidence type="ECO:0000256" key="11">
    <source>
        <dbReference type="PROSITE-ProRule" id="PRU01211"/>
    </source>
</evidence>
<dbReference type="RefSeq" id="XP_055901587.1">
    <property type="nucleotide sequence ID" value="XM_056045612.1"/>
</dbReference>
<dbReference type="PROSITE" id="PS01180">
    <property type="entry name" value="CUB"/>
    <property type="match status" value="1"/>
</dbReference>
<dbReference type="InterPro" id="IPR000001">
    <property type="entry name" value="Kringle"/>
</dbReference>
<feature type="region of interest" description="Disordered" evidence="13">
    <location>
        <begin position="28"/>
        <end position="72"/>
    </location>
</feature>
<dbReference type="InterPro" id="IPR000859">
    <property type="entry name" value="CUB_dom"/>
</dbReference>
<keyword evidence="3 11" id="KW-0645">Protease</keyword>
<keyword evidence="2 9" id="KW-0420">Kringle</keyword>
<comment type="function">
    <text evidence="1">Metalloprotease.</text>
</comment>
<dbReference type="Gene3D" id="2.40.20.10">
    <property type="entry name" value="Plasminogen Kringle 4"/>
    <property type="match status" value="1"/>
</dbReference>
<dbReference type="PROSITE" id="PS50070">
    <property type="entry name" value="KRINGLE_2"/>
    <property type="match status" value="1"/>
</dbReference>
<dbReference type="Pfam" id="PF01400">
    <property type="entry name" value="Astacin"/>
    <property type="match status" value="1"/>
</dbReference>
<evidence type="ECO:0000256" key="2">
    <source>
        <dbReference type="ARBA" id="ARBA00022572"/>
    </source>
</evidence>
<dbReference type="SMART" id="SM00254">
    <property type="entry name" value="ShKT"/>
    <property type="match status" value="2"/>
</dbReference>
<dbReference type="PRINTS" id="PR00480">
    <property type="entry name" value="ASTACIN"/>
</dbReference>
<feature type="compositionally biased region" description="Acidic residues" evidence="13">
    <location>
        <begin position="55"/>
        <end position="64"/>
    </location>
</feature>
<accession>A0A9W3BQ71</accession>
<gene>
    <name evidence="19" type="primary">LOC106058174</name>
</gene>
<evidence type="ECO:0000256" key="7">
    <source>
        <dbReference type="ARBA" id="ARBA00023049"/>
    </source>
</evidence>
<dbReference type="GO" id="GO:0006508">
    <property type="term" value="P:proteolysis"/>
    <property type="evidence" value="ECO:0007669"/>
    <property type="project" value="UniProtKB-KW"/>
</dbReference>
<dbReference type="Gene3D" id="3.40.390.10">
    <property type="entry name" value="Collagenase (Catalytic Domain)"/>
    <property type="match status" value="1"/>
</dbReference>
<evidence type="ECO:0000256" key="5">
    <source>
        <dbReference type="ARBA" id="ARBA00022801"/>
    </source>
</evidence>
<feature type="active site" evidence="11">
    <location>
        <position position="201"/>
    </location>
</feature>
<comment type="cofactor">
    <cofactor evidence="11 12">
        <name>Zn(2+)</name>
        <dbReference type="ChEBI" id="CHEBI:29105"/>
    </cofactor>
    <text evidence="11 12">Binds 1 zinc ion per subunit.</text>
</comment>
<feature type="chain" id="PRO_5041011745" description="Metalloendopeptidase" evidence="12">
    <location>
        <begin position="23"/>
        <end position="1115"/>
    </location>
</feature>
<evidence type="ECO:0000256" key="13">
    <source>
        <dbReference type="SAM" id="MobiDB-lite"/>
    </source>
</evidence>
<evidence type="ECO:0000256" key="9">
    <source>
        <dbReference type="PROSITE-ProRule" id="PRU00121"/>
    </source>
</evidence>
<proteinExistence type="predicted"/>
<evidence type="ECO:0000259" key="14">
    <source>
        <dbReference type="PROSITE" id="PS01180"/>
    </source>
</evidence>
<keyword evidence="4 11" id="KW-0479">Metal-binding</keyword>
<dbReference type="Pfam" id="PF16977">
    <property type="entry name" value="ApeC"/>
    <property type="match status" value="1"/>
</dbReference>
<feature type="domain" description="Kringle" evidence="15">
    <location>
        <begin position="679"/>
        <end position="764"/>
    </location>
</feature>
<evidence type="ECO:0000256" key="12">
    <source>
        <dbReference type="RuleBase" id="RU361183"/>
    </source>
</evidence>
<feature type="domain" description="CUB" evidence="14">
    <location>
        <begin position="555"/>
        <end position="669"/>
    </location>
</feature>
<dbReference type="InterPro" id="IPR024079">
    <property type="entry name" value="MetalloPept_cat_dom_sf"/>
</dbReference>
<feature type="signal peptide" evidence="12">
    <location>
        <begin position="1"/>
        <end position="22"/>
    </location>
</feature>
<evidence type="ECO:0000256" key="4">
    <source>
        <dbReference type="ARBA" id="ARBA00022723"/>
    </source>
</evidence>
<organism evidence="18 19">
    <name type="scientific">Biomphalaria glabrata</name>
    <name type="common">Bloodfluke planorb</name>
    <name type="synonym">Freshwater snail</name>
    <dbReference type="NCBI Taxonomy" id="6526"/>
    <lineage>
        <taxon>Eukaryota</taxon>
        <taxon>Metazoa</taxon>
        <taxon>Spiralia</taxon>
        <taxon>Lophotrochozoa</taxon>
        <taxon>Mollusca</taxon>
        <taxon>Gastropoda</taxon>
        <taxon>Heterobranchia</taxon>
        <taxon>Euthyneura</taxon>
        <taxon>Panpulmonata</taxon>
        <taxon>Hygrophila</taxon>
        <taxon>Lymnaeoidea</taxon>
        <taxon>Planorbidae</taxon>
        <taxon>Biomphalaria</taxon>
    </lineage>
</organism>
<sequence>MVLSSVIKLIPLLLLVLSFSLGTPVKDDLEPPTTLEPETPAPPNVEESVTKEEVESNEEYEDAGGEQSQVVERELSRPGSVYRITLVEKGTTRGRRAVSNTNKIWPKKIPYIIETSYRNKGIYYTIVLKRAMQYLMDRVCITLVDVTGQISDTAWLTNNGFETQSYIRITDNGNCVGEIGPSNYGGRLVSPCSDFWINLHEMGHALGSMHVQESSYRDNYMTLYPDNIQPSLLYSYRKYANASALISSYFDPKSVLMYSPGTWSRNGLDTYSTIRDDFFNTASDTSTDDVMFYDLSQLYKCRETFCSETDVDCSPGYYTLIKGECRCVCPSEREESTNCKTLRNGPSTTAKWPLTPFVLFAGGPQHTCPVGFTPGWYSFTGTSQISQAVTKPPVLFPVSGKTNDIPLCTKDAPSDTPIDWESWPPGGQYCMVKPASESCGGGFVESRLEVQSLAAVRYNGSIGDTVVNGNNITQKYCCRFQESTTFPIDLPNRDPFRLMVRSTCPKIRGLKSVLTRNNLWSSIYTLTNASTSPYWPFSTCLTTFSCYYLPPVYGCNQDITLDATTRTATVTTPGFPTAREPNRRCFYNFNVPPGSQIKLTFNTFDLSVASDDNFLIKRYHKWQDPYRIDETNFPKDTISEGDYLSVEYWSGFDVTTKKGVSFTASVILPEELCYDSAQKGADYSGNTYITETYEECLPWSQTVDCDNFPDTDALWLLRSENSCRNPEGSMLQPWCYISRNGTCCQKRYCDVCQLQTIVDIIKNCAALMAADPDFCSTSLSKNGCAKSCGYTPLPLTRGTCEPPTVPSDGTQSSDAKSTYNEGDIVQVKCTDSPADPVSEMKCTSSGWTALSSACRGGCDDKVSFCQDILRSFPRFCSHTKTRATATQYCAKSCSICSASSTCSSPSVSTFTRTSSAESVSGGVFMSFTCSPGLYYWSGDRERACGLNGDLLGNNLDCQVQPPITDVNLNLVRKRLDLLKTGTAYLMDFDTYRVPFKGVITRWYYFCKTPGVMTFAVYRKVNNVFTYVGANNVTCQPDYLMTYYVPLQDQISVQEKDVFAVFSAVANTLYVSDCNSNDKVLVNQVIAANNFNELATKPVSGTYCLVPSYAARVQPA</sequence>
<keyword evidence="6 11" id="KW-0862">Zinc</keyword>
<dbReference type="InterPro" id="IPR006026">
    <property type="entry name" value="Peptidase_Metallo"/>
</dbReference>
<comment type="caution">
    <text evidence="9">Lacks conserved residue(s) required for the propagation of feature annotation.</text>
</comment>
<feature type="binding site" evidence="11">
    <location>
        <position position="210"/>
    </location>
    <ligand>
        <name>Zn(2+)</name>
        <dbReference type="ChEBI" id="CHEBI:29105"/>
        <note>catalytic</note>
    </ligand>
</feature>
<evidence type="ECO:0000256" key="1">
    <source>
        <dbReference type="ARBA" id="ARBA00002657"/>
    </source>
</evidence>
<dbReference type="PANTHER" id="PTHR10127:SF850">
    <property type="entry name" value="METALLOENDOPEPTIDASE"/>
    <property type="match status" value="1"/>
</dbReference>
<evidence type="ECO:0000256" key="6">
    <source>
        <dbReference type="ARBA" id="ARBA00022833"/>
    </source>
</evidence>
<dbReference type="InterPro" id="IPR035914">
    <property type="entry name" value="Sperma_CUB_dom_sf"/>
</dbReference>
<reference evidence="19" key="1">
    <citation type="submission" date="2025-08" db="UniProtKB">
        <authorList>
            <consortium name="RefSeq"/>
        </authorList>
    </citation>
    <scope>IDENTIFICATION</scope>
</reference>
<dbReference type="InterPro" id="IPR000436">
    <property type="entry name" value="Sushi_SCR_CCP_dom"/>
</dbReference>
<dbReference type="SMART" id="SM00130">
    <property type="entry name" value="KR"/>
    <property type="match status" value="1"/>
</dbReference>
<keyword evidence="7 11" id="KW-0482">Metalloprotease</keyword>
<evidence type="ECO:0000313" key="19">
    <source>
        <dbReference type="RefSeq" id="XP_055901587.1"/>
    </source>
</evidence>
<evidence type="ECO:0000259" key="17">
    <source>
        <dbReference type="PROSITE" id="PS51864"/>
    </source>
</evidence>
<feature type="domain" description="Sushi" evidence="16">
    <location>
        <begin position="798"/>
        <end position="856"/>
    </location>
</feature>
<name>A0A9W3BQ71_BIOGL</name>
<dbReference type="PROSITE" id="PS51864">
    <property type="entry name" value="ASTACIN"/>
    <property type="match status" value="1"/>
</dbReference>
<dbReference type="InterPro" id="IPR013806">
    <property type="entry name" value="Kringle-like"/>
</dbReference>
<dbReference type="Pfam" id="PF00431">
    <property type="entry name" value="CUB"/>
    <property type="match status" value="1"/>
</dbReference>
<dbReference type="Proteomes" id="UP001165740">
    <property type="component" value="Chromosome 11"/>
</dbReference>
<dbReference type="SUPFAM" id="SSF49854">
    <property type="entry name" value="Spermadhesin, CUB domain"/>
    <property type="match status" value="1"/>
</dbReference>
<dbReference type="Gene3D" id="2.60.120.290">
    <property type="entry name" value="Spermadhesin, CUB domain"/>
    <property type="match status" value="1"/>
</dbReference>
<dbReference type="SMART" id="SM00042">
    <property type="entry name" value="CUB"/>
    <property type="match status" value="1"/>
</dbReference>
<dbReference type="PROSITE" id="PS50923">
    <property type="entry name" value="SUSHI"/>
    <property type="match status" value="1"/>
</dbReference>
<protein>
    <recommendedName>
        <fullName evidence="12">Metalloendopeptidase</fullName>
        <ecNumber evidence="12">3.4.24.-</ecNumber>
    </recommendedName>
</protein>
<evidence type="ECO:0000313" key="18">
    <source>
        <dbReference type="Proteomes" id="UP001165740"/>
    </source>
</evidence>
<dbReference type="InterPro" id="IPR031569">
    <property type="entry name" value="ApeC"/>
</dbReference>
<feature type="disulfide bond" evidence="9">
    <location>
        <begin position="696"/>
        <end position="735"/>
    </location>
</feature>
<evidence type="ECO:0000256" key="8">
    <source>
        <dbReference type="ARBA" id="ARBA00023157"/>
    </source>
</evidence>
<dbReference type="GO" id="GO:0008270">
    <property type="term" value="F:zinc ion binding"/>
    <property type="evidence" value="ECO:0007669"/>
    <property type="project" value="UniProtKB-UniRule"/>
</dbReference>
<dbReference type="SUPFAM" id="SSF55486">
    <property type="entry name" value="Metalloproteases ('zincins'), catalytic domain"/>
    <property type="match status" value="1"/>
</dbReference>
<evidence type="ECO:0000256" key="10">
    <source>
        <dbReference type="PROSITE-ProRule" id="PRU00302"/>
    </source>
</evidence>
<keyword evidence="10" id="KW-0768">Sushi</keyword>
<keyword evidence="5 11" id="KW-0378">Hydrolase</keyword>
<dbReference type="InterPro" id="IPR038178">
    <property type="entry name" value="Kringle_sf"/>
</dbReference>
<keyword evidence="18" id="KW-1185">Reference proteome</keyword>
<evidence type="ECO:0000259" key="15">
    <source>
        <dbReference type="PROSITE" id="PS50070"/>
    </source>
</evidence>
<dbReference type="SMART" id="SM00235">
    <property type="entry name" value="ZnMc"/>
    <property type="match status" value="1"/>
</dbReference>
<evidence type="ECO:0000256" key="3">
    <source>
        <dbReference type="ARBA" id="ARBA00022670"/>
    </source>
</evidence>
<dbReference type="InterPro" id="IPR001506">
    <property type="entry name" value="Peptidase_M12A"/>
</dbReference>
<dbReference type="OrthoDB" id="6064783at2759"/>
<feature type="binding site" evidence="11">
    <location>
        <position position="204"/>
    </location>
    <ligand>
        <name>Zn(2+)</name>
        <dbReference type="ChEBI" id="CHEBI:29105"/>
        <note>catalytic</note>
    </ligand>
</feature>
<dbReference type="InterPro" id="IPR003582">
    <property type="entry name" value="ShKT_dom"/>
</dbReference>
<dbReference type="EC" id="3.4.24.-" evidence="12"/>
<dbReference type="PANTHER" id="PTHR10127">
    <property type="entry name" value="DISCOIDIN, CUB, EGF, LAMININ , AND ZINC METALLOPROTEASE DOMAIN CONTAINING"/>
    <property type="match status" value="1"/>
</dbReference>